<dbReference type="InterPro" id="IPR011006">
    <property type="entry name" value="CheY-like_superfamily"/>
</dbReference>
<dbReference type="GO" id="GO:0000156">
    <property type="term" value="F:phosphorelay response regulator activity"/>
    <property type="evidence" value="ECO:0007669"/>
    <property type="project" value="InterPro"/>
</dbReference>
<reference evidence="4 5" key="1">
    <citation type="submission" date="2018-05" db="EMBL/GenBank/DDBJ databases">
        <authorList>
            <person name="Lanie J.A."/>
            <person name="Ng W.-L."/>
            <person name="Kazmierczak K.M."/>
            <person name="Andrzejewski T.M."/>
            <person name="Davidsen T.M."/>
            <person name="Wayne K.J."/>
            <person name="Tettelin H."/>
            <person name="Glass J.I."/>
            <person name="Rusch D."/>
            <person name="Podicherti R."/>
            <person name="Tsui H.-C.T."/>
            <person name="Winkler M.E."/>
        </authorList>
    </citation>
    <scope>NUCLEOTIDE SEQUENCE [LARGE SCALE GENOMIC DNA]</scope>
    <source>
        <strain evidence="4 5">BUT-10</strain>
    </source>
</reference>
<evidence type="ECO:0000313" key="4">
    <source>
        <dbReference type="EMBL" id="RAK63305.1"/>
    </source>
</evidence>
<dbReference type="Pfam" id="PF04397">
    <property type="entry name" value="LytTR"/>
    <property type="match status" value="1"/>
</dbReference>
<dbReference type="Gene3D" id="2.40.50.1020">
    <property type="entry name" value="LytTr DNA-binding domain"/>
    <property type="match status" value="1"/>
</dbReference>
<feature type="modified residue" description="4-aspartylphosphate" evidence="1">
    <location>
        <position position="67"/>
    </location>
</feature>
<dbReference type="SMART" id="SM00850">
    <property type="entry name" value="LytTR"/>
    <property type="match status" value="1"/>
</dbReference>
<feature type="domain" description="HTH LytTR-type" evidence="3">
    <location>
        <begin position="165"/>
        <end position="269"/>
    </location>
</feature>
<evidence type="ECO:0000259" key="3">
    <source>
        <dbReference type="PROSITE" id="PS50930"/>
    </source>
</evidence>
<keyword evidence="1" id="KW-0597">Phosphoprotein</keyword>
<keyword evidence="4" id="KW-0238">DNA-binding</keyword>
<dbReference type="SMART" id="SM00448">
    <property type="entry name" value="REC"/>
    <property type="match status" value="1"/>
</dbReference>
<dbReference type="GO" id="GO:0003677">
    <property type="term" value="F:DNA binding"/>
    <property type="evidence" value="ECO:0007669"/>
    <property type="project" value="UniProtKB-KW"/>
</dbReference>
<comment type="caution">
    <text evidence="4">The sequence shown here is derived from an EMBL/GenBank/DDBJ whole genome shotgun (WGS) entry which is preliminary data.</text>
</comment>
<dbReference type="PANTHER" id="PTHR37299">
    <property type="entry name" value="TRANSCRIPTIONAL REGULATOR-RELATED"/>
    <property type="match status" value="1"/>
</dbReference>
<sequence length="272" mass="30035">MNQVPIASEQMTRPLRVALVDDEPPALRRLSLAIEKAPGAEVVGQASNGEEALALIRRGGVDVVLLDIRMPGLSGLELARAVDPERAPIFIFVTAFSRFAADAFELAAVDYLLKPVEFERLHAALERARGVLQSRAARSRIAELEEVVAALRAAEAPEGDYAEEIWVPDRGDRVRLPVNLIDWVEAERDYVRIHSRGRSFLVRKPIRRLQDELDPAEFVRVHRGALVRRDRIVRLARRPGGPAAVVLLTGAEVPVARRQAAIVRKLVGARAG</sequence>
<dbReference type="EMBL" id="QFYS01000008">
    <property type="protein sequence ID" value="RAK63305.1"/>
    <property type="molecule type" value="Genomic_DNA"/>
</dbReference>
<dbReference type="RefSeq" id="WP_111277145.1">
    <property type="nucleotide sequence ID" value="NZ_QFYS01000008.1"/>
</dbReference>
<dbReference type="PANTHER" id="PTHR37299:SF1">
    <property type="entry name" value="STAGE 0 SPORULATION PROTEIN A HOMOLOG"/>
    <property type="match status" value="1"/>
</dbReference>
<dbReference type="Proteomes" id="UP000249524">
    <property type="component" value="Unassembled WGS sequence"/>
</dbReference>
<gene>
    <name evidence="4" type="ORF">DJ019_16370</name>
</gene>
<dbReference type="PROSITE" id="PS50096">
    <property type="entry name" value="IQ"/>
    <property type="match status" value="1"/>
</dbReference>
<dbReference type="PROSITE" id="PS50930">
    <property type="entry name" value="HTH_LYTTR"/>
    <property type="match status" value="1"/>
</dbReference>
<evidence type="ECO:0000256" key="1">
    <source>
        <dbReference type="PROSITE-ProRule" id="PRU00169"/>
    </source>
</evidence>
<evidence type="ECO:0000313" key="5">
    <source>
        <dbReference type="Proteomes" id="UP000249524"/>
    </source>
</evidence>
<protein>
    <submittedName>
        <fullName evidence="4">DNA-binding response regulator</fullName>
    </submittedName>
</protein>
<accession>A0A328B9E2</accession>
<dbReference type="InterPro" id="IPR001789">
    <property type="entry name" value="Sig_transdc_resp-reg_receiver"/>
</dbReference>
<dbReference type="AlphaFoldDB" id="A0A328B9E2"/>
<dbReference type="Gene3D" id="3.40.50.2300">
    <property type="match status" value="1"/>
</dbReference>
<dbReference type="OrthoDB" id="9786101at2"/>
<dbReference type="PROSITE" id="PS50110">
    <property type="entry name" value="RESPONSE_REGULATORY"/>
    <property type="match status" value="1"/>
</dbReference>
<evidence type="ECO:0000259" key="2">
    <source>
        <dbReference type="PROSITE" id="PS50110"/>
    </source>
</evidence>
<dbReference type="InterPro" id="IPR046947">
    <property type="entry name" value="LytR-like"/>
</dbReference>
<keyword evidence="5" id="KW-1185">Reference proteome</keyword>
<name>A0A328B9E2_9CAUL</name>
<dbReference type="InterPro" id="IPR007492">
    <property type="entry name" value="LytTR_DNA-bd_dom"/>
</dbReference>
<proteinExistence type="predicted"/>
<dbReference type="SUPFAM" id="SSF52172">
    <property type="entry name" value="CheY-like"/>
    <property type="match status" value="1"/>
</dbReference>
<dbReference type="Pfam" id="PF00072">
    <property type="entry name" value="Response_reg"/>
    <property type="match status" value="1"/>
</dbReference>
<feature type="domain" description="Response regulatory" evidence="2">
    <location>
        <begin position="16"/>
        <end position="129"/>
    </location>
</feature>
<organism evidence="4 5">
    <name type="scientific">Phenylobacterium kunshanense</name>
    <dbReference type="NCBI Taxonomy" id="1445034"/>
    <lineage>
        <taxon>Bacteria</taxon>
        <taxon>Pseudomonadati</taxon>
        <taxon>Pseudomonadota</taxon>
        <taxon>Alphaproteobacteria</taxon>
        <taxon>Caulobacterales</taxon>
        <taxon>Caulobacteraceae</taxon>
        <taxon>Phenylobacterium</taxon>
    </lineage>
</organism>